<dbReference type="PROSITE" id="PS51192">
    <property type="entry name" value="HELICASE_ATP_BIND_1"/>
    <property type="match status" value="1"/>
</dbReference>
<dbReference type="GO" id="GO:0004386">
    <property type="term" value="F:helicase activity"/>
    <property type="evidence" value="ECO:0007669"/>
    <property type="project" value="UniProtKB-KW"/>
</dbReference>
<dbReference type="GO" id="GO:0005524">
    <property type="term" value="F:ATP binding"/>
    <property type="evidence" value="ECO:0007669"/>
    <property type="project" value="InterPro"/>
</dbReference>
<dbReference type="GeneID" id="57043621"/>
<keyword evidence="6" id="KW-0547">Nucleotide-binding</keyword>
<feature type="domain" description="Helicase C-terminal" evidence="5">
    <location>
        <begin position="902"/>
        <end position="1056"/>
    </location>
</feature>
<dbReference type="PROSITE" id="PS51194">
    <property type="entry name" value="HELICASE_CTER"/>
    <property type="match status" value="1"/>
</dbReference>
<evidence type="ECO:0000259" key="5">
    <source>
        <dbReference type="PROSITE" id="PS51194"/>
    </source>
</evidence>
<gene>
    <name evidence="6" type="ORF">DAT561_1075</name>
</gene>
<dbReference type="AlphaFoldDB" id="A0A2Z5Y312"/>
<sequence>MKWSIPEKIIDRGREYVKEKRVIDIEQDIEKQVWNAEVLGDEIYHVVLDGTAREKDFCSCLYWDEHGFCEHTVAAELALKEQGKSRIITKTTSSLPIKKATSSITDMFTKGLLQEQQSKQTQEIVPLSIDFLIETIETNNYYSEQSILGIALKIGYTDVKNAKMYIIKNIGEFLQIYKKRAVYSVNKQHAFLLAKGAFADDVENLLKELAEIYQTNQLLGIKGFPVKGKIEKRYLALPIFHGKELIKSIDQTGRLHFKISGTTFQHLLFSDEKLPLSFVITQPKSAIFQLTIEDPTTIFLSYYHWVIIDQTIYSLTDQVEKIYTTLRQLLKRLEEPSIFYDSTQVSELFSRILPILKQIGHVQLDKTVKNQLAFFPLHAVFYFRKHAGMIKVRVDFYYGETLFSTNKRYTTKKVEDQEIIRDIQKENAIMDVFQQFGYAMKQTGFEKKLPAGEALYHFFARELPRFRKLGTVKVGEQLSKLFLKAENHQPLISVSETTNWLNVKFDISGIDEKEVDAVLTNLMKKRTFYTLESGEILSLKSEEFNHTSQVLTALRKKTASNKQTIQVPKNQGLIIEEILGKDKQAAFSTSFKQMVFYLTHPEKFAVQLPKGIKASLRHYQVEGFYWLKMLSHYQLGGILADEMGLGKTLQTITYLLSEKEEGKQKAPALIVAPASLIYNWIAEIKKFSPTTNVQIIFGNKDERIKLLANAEKQDILITSYASLRQDVEQYKEIKIDYLILDEAQMVKNSGTKTAKALRSLEISKKFALSGTPIENNLEELWSIFQLILPGLLPSKMIFRKMRANDIAKVIQPFILRRDKQTVLSDLPEKIESNLYSVLTEEQKTIYLAYLKQMQADIQKMDQATFKKNRLNILAGLTRLRQICCDPRLFIEDYTGGSSKVEQVKEILITAKKNNKRVLLFSQFKGMLSILEKEFQRLDLETFYLSGSTKPKERINMVNAFNDGQKDVFLISLKAGGTGLNLTGADTVILYDLWWNPAVEEQAASRAHRIGQKKVVEVWRMITEGTIEEKIDSLQHEKRALFQQVIQGNEEQLARLTEDDIRNILNIGM</sequence>
<keyword evidence="2" id="KW-0862">Zinc</keyword>
<dbReference type="Pfam" id="PF04434">
    <property type="entry name" value="SWIM"/>
    <property type="match status" value="1"/>
</dbReference>
<dbReference type="InterPro" id="IPR049730">
    <property type="entry name" value="SNF2/RAD54-like_C"/>
</dbReference>
<keyword evidence="2" id="KW-0863">Zinc-finger</keyword>
<dbReference type="Pfam" id="PF00176">
    <property type="entry name" value="SNF2-rel_dom"/>
    <property type="match status" value="1"/>
</dbReference>
<evidence type="ECO:0000313" key="6">
    <source>
        <dbReference type="EMBL" id="BBC61184.1"/>
    </source>
</evidence>
<dbReference type="InterPro" id="IPR013663">
    <property type="entry name" value="Helicase_SWF/SNF/SWI_bac"/>
</dbReference>
<evidence type="ECO:0000256" key="1">
    <source>
        <dbReference type="ARBA" id="ARBA00022801"/>
    </source>
</evidence>
<dbReference type="SMART" id="SM00490">
    <property type="entry name" value="HELICc"/>
    <property type="match status" value="1"/>
</dbReference>
<keyword evidence="6" id="KW-0067">ATP-binding</keyword>
<dbReference type="SMART" id="SM00487">
    <property type="entry name" value="DEXDc"/>
    <property type="match status" value="1"/>
</dbReference>
<dbReference type="InterPro" id="IPR014001">
    <property type="entry name" value="Helicase_ATP-bd"/>
</dbReference>
<dbReference type="SUPFAM" id="SSF52540">
    <property type="entry name" value="P-loop containing nucleoside triphosphate hydrolases"/>
    <property type="match status" value="2"/>
</dbReference>
<evidence type="ECO:0000259" key="3">
    <source>
        <dbReference type="PROSITE" id="PS50966"/>
    </source>
</evidence>
<dbReference type="GO" id="GO:0008270">
    <property type="term" value="F:zinc ion binding"/>
    <property type="evidence" value="ECO:0007669"/>
    <property type="project" value="UniProtKB-KW"/>
</dbReference>
<feature type="domain" description="Helicase ATP-binding" evidence="4">
    <location>
        <begin position="628"/>
        <end position="790"/>
    </location>
</feature>
<dbReference type="Pfam" id="PF08455">
    <property type="entry name" value="SNF2_assoc"/>
    <property type="match status" value="1"/>
</dbReference>
<proteinExistence type="predicted"/>
<dbReference type="PANTHER" id="PTHR10799">
    <property type="entry name" value="SNF2/RAD54 HELICASE FAMILY"/>
    <property type="match status" value="1"/>
</dbReference>
<evidence type="ECO:0000259" key="4">
    <source>
        <dbReference type="PROSITE" id="PS51192"/>
    </source>
</evidence>
<dbReference type="EMBL" id="AP018492">
    <property type="protein sequence ID" value="BBC61184.1"/>
    <property type="molecule type" value="Genomic_DNA"/>
</dbReference>
<dbReference type="Gene3D" id="3.40.50.300">
    <property type="entry name" value="P-loop containing nucleotide triphosphate hydrolases"/>
    <property type="match status" value="1"/>
</dbReference>
<dbReference type="InterPro" id="IPR027417">
    <property type="entry name" value="P-loop_NTPase"/>
</dbReference>
<dbReference type="InterPro" id="IPR001650">
    <property type="entry name" value="Helicase_C-like"/>
</dbReference>
<dbReference type="PROSITE" id="PS50966">
    <property type="entry name" value="ZF_SWIM"/>
    <property type="match status" value="1"/>
</dbReference>
<protein>
    <submittedName>
        <fullName evidence="6">DNA/RNA helicases, SNF2 family</fullName>
    </submittedName>
</protein>
<evidence type="ECO:0000313" key="7">
    <source>
        <dbReference type="Proteomes" id="UP000269226"/>
    </source>
</evidence>
<dbReference type="InterPro" id="IPR038718">
    <property type="entry name" value="SNF2-like_sf"/>
</dbReference>
<dbReference type="Proteomes" id="UP000269226">
    <property type="component" value="Chromosome"/>
</dbReference>
<keyword evidence="1" id="KW-0378">Hydrolase</keyword>
<dbReference type="RefSeq" id="WP_015695076.1">
    <property type="nucleotide sequence ID" value="NZ_AP018492.1"/>
</dbReference>
<dbReference type="FunFam" id="3.40.50.300:FF:000533">
    <property type="entry name" value="Helicase, Snf2 family"/>
    <property type="match status" value="1"/>
</dbReference>
<dbReference type="GO" id="GO:0016787">
    <property type="term" value="F:hydrolase activity"/>
    <property type="evidence" value="ECO:0007669"/>
    <property type="project" value="UniProtKB-KW"/>
</dbReference>
<reference evidence="6 7" key="1">
    <citation type="submission" date="2018-01" db="EMBL/GenBank/DDBJ databases">
        <title>Whole genome sequence of Melissococcus plutonius DAT561.</title>
        <authorList>
            <person name="Okumura K."/>
            <person name="Takamatsu D."/>
            <person name="Okura M."/>
        </authorList>
    </citation>
    <scope>NUCLEOTIDE SEQUENCE [LARGE SCALE GENOMIC DNA]</scope>
    <source>
        <strain evidence="6 7">DAT561</strain>
    </source>
</reference>
<feature type="domain" description="SWIM-type" evidence="3">
    <location>
        <begin position="44"/>
        <end position="80"/>
    </location>
</feature>
<evidence type="ECO:0000256" key="2">
    <source>
        <dbReference type="PROSITE-ProRule" id="PRU00325"/>
    </source>
</evidence>
<dbReference type="Pfam" id="PF00271">
    <property type="entry name" value="Helicase_C"/>
    <property type="match status" value="1"/>
</dbReference>
<name>A0A2Z5Y312_9ENTE</name>
<accession>A0A2Z5Y312</accession>
<dbReference type="InterPro" id="IPR007527">
    <property type="entry name" value="Znf_SWIM"/>
</dbReference>
<organism evidence="6 7">
    <name type="scientific">Melissococcus plutonius</name>
    <dbReference type="NCBI Taxonomy" id="33970"/>
    <lineage>
        <taxon>Bacteria</taxon>
        <taxon>Bacillati</taxon>
        <taxon>Bacillota</taxon>
        <taxon>Bacilli</taxon>
        <taxon>Lactobacillales</taxon>
        <taxon>Enterococcaceae</taxon>
        <taxon>Melissococcus</taxon>
    </lineage>
</organism>
<dbReference type="InterPro" id="IPR000330">
    <property type="entry name" value="SNF2_N"/>
</dbReference>
<dbReference type="CDD" id="cd18793">
    <property type="entry name" value="SF2_C_SNF"/>
    <property type="match status" value="1"/>
</dbReference>
<keyword evidence="6" id="KW-0347">Helicase</keyword>
<dbReference type="Gene3D" id="3.40.50.10810">
    <property type="entry name" value="Tandem AAA-ATPase domain"/>
    <property type="match status" value="1"/>
</dbReference>
<dbReference type="CDD" id="cd18012">
    <property type="entry name" value="DEXQc_arch_SWI2_SNF2"/>
    <property type="match status" value="1"/>
</dbReference>
<keyword evidence="2" id="KW-0479">Metal-binding</keyword>